<feature type="domain" description="Deoxynucleoside kinase" evidence="1">
    <location>
        <begin position="5"/>
        <end position="208"/>
    </location>
</feature>
<dbReference type="PANTHER" id="PTHR10513">
    <property type="entry name" value="DEOXYNUCLEOSIDE KINASE"/>
    <property type="match status" value="1"/>
</dbReference>
<sequence>MAHIFSIEGNIGSGKSTLIKYLKENFRHLSNRNIIYIDEPVDDWADIKDENNETILSKFYHDKEKYAFSFQMMAYITRLVKIKEFTSKHKNAIFITERCLDTDRHVFAKMLYDTNNIEEVNYQIYLKWFDEFIKDYPITGYIYVCTPSEICYERVQKRNRNGETIPLTYLDNCNKYHDNWLNNLNNILILKGTTEISNNLEYSKHKYNIENYITKILFDSLILY</sequence>
<dbReference type="GO" id="GO:0005524">
    <property type="term" value="F:ATP binding"/>
    <property type="evidence" value="ECO:0007669"/>
    <property type="project" value="InterPro"/>
</dbReference>
<dbReference type="InterPro" id="IPR050566">
    <property type="entry name" value="Deoxyribonucleoside_kinase"/>
</dbReference>
<dbReference type="GO" id="GO:0019136">
    <property type="term" value="F:deoxynucleoside kinase activity"/>
    <property type="evidence" value="ECO:0007669"/>
    <property type="project" value="InterPro"/>
</dbReference>
<dbReference type="SUPFAM" id="SSF52540">
    <property type="entry name" value="P-loop containing nucleoside triphosphate hydrolases"/>
    <property type="match status" value="1"/>
</dbReference>
<proteinExistence type="predicted"/>
<dbReference type="EMBL" id="MN740876">
    <property type="protein sequence ID" value="QHU16085.1"/>
    <property type="molecule type" value="Genomic_DNA"/>
</dbReference>
<evidence type="ECO:0000313" key="2">
    <source>
        <dbReference type="EMBL" id="QHU16085.1"/>
    </source>
</evidence>
<dbReference type="PIRSF" id="PIRSF000705">
    <property type="entry name" value="DNK"/>
    <property type="match status" value="1"/>
</dbReference>
<accession>A0A6C0KDJ0</accession>
<dbReference type="GO" id="GO:0005737">
    <property type="term" value="C:cytoplasm"/>
    <property type="evidence" value="ECO:0007669"/>
    <property type="project" value="TreeGrafter"/>
</dbReference>
<dbReference type="AlphaFoldDB" id="A0A6C0KDJ0"/>
<dbReference type="PANTHER" id="PTHR10513:SF35">
    <property type="entry name" value="DEOXYADENOSINE KINASE"/>
    <property type="match status" value="1"/>
</dbReference>
<dbReference type="InterPro" id="IPR002624">
    <property type="entry name" value="DCK/DGK"/>
</dbReference>
<reference evidence="2" key="1">
    <citation type="journal article" date="2020" name="Nature">
        <title>Giant virus diversity and host interactions through global metagenomics.</title>
        <authorList>
            <person name="Schulz F."/>
            <person name="Roux S."/>
            <person name="Paez-Espino D."/>
            <person name="Jungbluth S."/>
            <person name="Walsh D.A."/>
            <person name="Denef V.J."/>
            <person name="McMahon K.D."/>
            <person name="Konstantinidis K.T."/>
            <person name="Eloe-Fadrosh E.A."/>
            <person name="Kyrpides N.C."/>
            <person name="Woyke T."/>
        </authorList>
    </citation>
    <scope>NUCLEOTIDE SEQUENCE</scope>
    <source>
        <strain evidence="2">GVMAG-S-3300011013-78</strain>
    </source>
</reference>
<organism evidence="2">
    <name type="scientific">viral metagenome</name>
    <dbReference type="NCBI Taxonomy" id="1070528"/>
    <lineage>
        <taxon>unclassified sequences</taxon>
        <taxon>metagenomes</taxon>
        <taxon>organismal metagenomes</taxon>
    </lineage>
</organism>
<protein>
    <recommendedName>
        <fullName evidence="1">Deoxynucleoside kinase domain-containing protein</fullName>
    </recommendedName>
</protein>
<dbReference type="Gene3D" id="3.40.50.300">
    <property type="entry name" value="P-loop containing nucleotide triphosphate hydrolases"/>
    <property type="match status" value="1"/>
</dbReference>
<dbReference type="InterPro" id="IPR031314">
    <property type="entry name" value="DNK_dom"/>
</dbReference>
<dbReference type="InterPro" id="IPR027417">
    <property type="entry name" value="P-loop_NTPase"/>
</dbReference>
<evidence type="ECO:0000259" key="1">
    <source>
        <dbReference type="Pfam" id="PF01712"/>
    </source>
</evidence>
<name>A0A6C0KDJ0_9ZZZZ</name>
<dbReference type="Pfam" id="PF01712">
    <property type="entry name" value="dNK"/>
    <property type="match status" value="1"/>
</dbReference>